<feature type="non-terminal residue" evidence="2">
    <location>
        <position position="1"/>
    </location>
</feature>
<organism evidence="2">
    <name type="scientific">marine metagenome</name>
    <dbReference type="NCBI Taxonomy" id="408172"/>
    <lineage>
        <taxon>unclassified sequences</taxon>
        <taxon>metagenomes</taxon>
        <taxon>ecological metagenomes</taxon>
    </lineage>
</organism>
<dbReference type="AlphaFoldDB" id="A0A382C1U5"/>
<gene>
    <name evidence="2" type="ORF">METZ01_LOCUS172909</name>
</gene>
<name>A0A382C1U5_9ZZZZ</name>
<sequence>VRFHSKDRGTLRPSLNPVTGVEGDLPNTEELRPFTARRLANYEIAKQITELDELPLLANGEVDKQALRELHDAS</sequence>
<reference evidence="2" key="1">
    <citation type="submission" date="2018-05" db="EMBL/GenBank/DDBJ databases">
        <authorList>
            <person name="Lanie J.A."/>
            <person name="Ng W.-L."/>
            <person name="Kazmierczak K.M."/>
            <person name="Andrzejewski T.M."/>
            <person name="Davidsen T.M."/>
            <person name="Wayne K.J."/>
            <person name="Tettelin H."/>
            <person name="Glass J.I."/>
            <person name="Rusch D."/>
            <person name="Podicherti R."/>
            <person name="Tsui H.-C.T."/>
            <person name="Winkler M.E."/>
        </authorList>
    </citation>
    <scope>NUCLEOTIDE SEQUENCE</scope>
</reference>
<feature type="compositionally biased region" description="Basic and acidic residues" evidence="1">
    <location>
        <begin position="1"/>
        <end position="10"/>
    </location>
</feature>
<dbReference type="Gene3D" id="3.30.300.30">
    <property type="match status" value="1"/>
</dbReference>
<dbReference type="SUPFAM" id="SSF56801">
    <property type="entry name" value="Acetyl-CoA synthetase-like"/>
    <property type="match status" value="1"/>
</dbReference>
<protein>
    <submittedName>
        <fullName evidence="2">Uncharacterized protein</fullName>
    </submittedName>
</protein>
<evidence type="ECO:0000313" key="2">
    <source>
        <dbReference type="EMBL" id="SVB20055.1"/>
    </source>
</evidence>
<dbReference type="InterPro" id="IPR045851">
    <property type="entry name" value="AMP-bd_C_sf"/>
</dbReference>
<feature type="region of interest" description="Disordered" evidence="1">
    <location>
        <begin position="1"/>
        <end position="29"/>
    </location>
</feature>
<proteinExistence type="predicted"/>
<accession>A0A382C1U5</accession>
<dbReference type="EMBL" id="UINC01032422">
    <property type="protein sequence ID" value="SVB20055.1"/>
    <property type="molecule type" value="Genomic_DNA"/>
</dbReference>
<evidence type="ECO:0000256" key="1">
    <source>
        <dbReference type="SAM" id="MobiDB-lite"/>
    </source>
</evidence>